<dbReference type="EMBL" id="CP165727">
    <property type="protein sequence ID" value="XDV68384.1"/>
    <property type="molecule type" value="Genomic_DNA"/>
</dbReference>
<accession>A0AB39YES0</accession>
<gene>
    <name evidence="2" type="ORF">AB5J51_38450</name>
</gene>
<sequence>MVVALCGCGAPAPRLDAARQAGTAFEQALAATDYPRACALLAPQTRRQLEADESKPCGPALQGQELPTAGDVQSTQLYGRQALLRLSDDTLFLSQFDDGWKVVAAGCTPEADKPYRCSLKGD</sequence>
<organism evidence="2">
    <name type="scientific">Streptomyces sp. R33</name>
    <dbReference type="NCBI Taxonomy" id="3238629"/>
    <lineage>
        <taxon>Bacteria</taxon>
        <taxon>Bacillati</taxon>
        <taxon>Actinomycetota</taxon>
        <taxon>Actinomycetes</taxon>
        <taxon>Kitasatosporales</taxon>
        <taxon>Streptomycetaceae</taxon>
        <taxon>Streptomyces</taxon>
    </lineage>
</organism>
<dbReference type="RefSeq" id="WP_369779910.1">
    <property type="nucleotide sequence ID" value="NZ_CP165727.1"/>
</dbReference>
<name>A0AB39YES0_9ACTN</name>
<evidence type="ECO:0000313" key="2">
    <source>
        <dbReference type="EMBL" id="XDV68384.1"/>
    </source>
</evidence>
<dbReference type="AlphaFoldDB" id="A0AB39YES0"/>
<reference evidence="2" key="1">
    <citation type="submission" date="2024-08" db="EMBL/GenBank/DDBJ databases">
        <authorList>
            <person name="Yu S.T."/>
        </authorList>
    </citation>
    <scope>NUCLEOTIDE SEQUENCE</scope>
    <source>
        <strain evidence="2">R33</strain>
    </source>
</reference>
<evidence type="ECO:0000256" key="1">
    <source>
        <dbReference type="SAM" id="MobiDB-lite"/>
    </source>
</evidence>
<evidence type="ECO:0008006" key="3">
    <source>
        <dbReference type="Google" id="ProtNLM"/>
    </source>
</evidence>
<feature type="region of interest" description="Disordered" evidence="1">
    <location>
        <begin position="49"/>
        <end position="69"/>
    </location>
</feature>
<proteinExistence type="predicted"/>
<protein>
    <recommendedName>
        <fullName evidence="3">Lipoprotein</fullName>
    </recommendedName>
</protein>